<reference evidence="1 2" key="2">
    <citation type="journal article" date="2010" name="Nucleic Acids Res.">
        <title>BeetleBase in 2010: revisions to provide comprehensive genomic information for Tribolium castaneum.</title>
        <authorList>
            <person name="Kim H.S."/>
            <person name="Murphy T."/>
            <person name="Xia J."/>
            <person name="Caragea D."/>
            <person name="Park Y."/>
            <person name="Beeman R.W."/>
            <person name="Lorenzen M.D."/>
            <person name="Butcher S."/>
            <person name="Manak J.R."/>
            <person name="Brown S.J."/>
        </authorList>
    </citation>
    <scope>GENOME REANNOTATION</scope>
    <source>
        <strain evidence="1 2">Georgia GA2</strain>
    </source>
</reference>
<keyword evidence="2" id="KW-1185">Reference proteome</keyword>
<gene>
    <name evidence="1" type="primary">AUGUSTUS-3.0.2_31434</name>
    <name evidence="1" type="ORF">TcasGA2_TC031434</name>
</gene>
<evidence type="ECO:0000313" key="2">
    <source>
        <dbReference type="Proteomes" id="UP000007266"/>
    </source>
</evidence>
<accession>A0A139WAL1</accession>
<dbReference type="InParanoid" id="A0A139WAL1"/>
<proteinExistence type="predicted"/>
<reference evidence="1 2" key="1">
    <citation type="journal article" date="2008" name="Nature">
        <title>The genome of the model beetle and pest Tribolium castaneum.</title>
        <authorList>
            <consortium name="Tribolium Genome Sequencing Consortium"/>
            <person name="Richards S."/>
            <person name="Gibbs R.A."/>
            <person name="Weinstock G.M."/>
            <person name="Brown S.J."/>
            <person name="Denell R."/>
            <person name="Beeman R.W."/>
            <person name="Gibbs R."/>
            <person name="Beeman R.W."/>
            <person name="Brown S.J."/>
            <person name="Bucher G."/>
            <person name="Friedrich M."/>
            <person name="Grimmelikhuijzen C.J."/>
            <person name="Klingler M."/>
            <person name="Lorenzen M."/>
            <person name="Richards S."/>
            <person name="Roth S."/>
            <person name="Schroder R."/>
            <person name="Tautz D."/>
            <person name="Zdobnov E.M."/>
            <person name="Muzny D."/>
            <person name="Gibbs R.A."/>
            <person name="Weinstock G.M."/>
            <person name="Attaway T."/>
            <person name="Bell S."/>
            <person name="Buhay C.J."/>
            <person name="Chandrabose M.N."/>
            <person name="Chavez D."/>
            <person name="Clerk-Blankenburg K.P."/>
            <person name="Cree A."/>
            <person name="Dao M."/>
            <person name="Davis C."/>
            <person name="Chacko J."/>
            <person name="Dinh H."/>
            <person name="Dugan-Rocha S."/>
            <person name="Fowler G."/>
            <person name="Garner T.T."/>
            <person name="Garnes J."/>
            <person name="Gnirke A."/>
            <person name="Hawes A."/>
            <person name="Hernandez J."/>
            <person name="Hines S."/>
            <person name="Holder M."/>
            <person name="Hume J."/>
            <person name="Jhangiani S.N."/>
            <person name="Joshi V."/>
            <person name="Khan Z.M."/>
            <person name="Jackson L."/>
            <person name="Kovar C."/>
            <person name="Kowis A."/>
            <person name="Lee S."/>
            <person name="Lewis L.R."/>
            <person name="Margolis J."/>
            <person name="Morgan M."/>
            <person name="Nazareth L.V."/>
            <person name="Nguyen N."/>
            <person name="Okwuonu G."/>
            <person name="Parker D."/>
            <person name="Richards S."/>
            <person name="Ruiz S.J."/>
            <person name="Santibanez J."/>
            <person name="Savard J."/>
            <person name="Scherer S.E."/>
            <person name="Schneider B."/>
            <person name="Sodergren E."/>
            <person name="Tautz D."/>
            <person name="Vattahil S."/>
            <person name="Villasana D."/>
            <person name="White C.S."/>
            <person name="Wright R."/>
            <person name="Park Y."/>
            <person name="Beeman R.W."/>
            <person name="Lord J."/>
            <person name="Oppert B."/>
            <person name="Lorenzen M."/>
            <person name="Brown S."/>
            <person name="Wang L."/>
            <person name="Savard J."/>
            <person name="Tautz D."/>
            <person name="Richards S."/>
            <person name="Weinstock G."/>
            <person name="Gibbs R.A."/>
            <person name="Liu Y."/>
            <person name="Worley K."/>
            <person name="Weinstock G."/>
            <person name="Elsik C.G."/>
            <person name="Reese J.T."/>
            <person name="Elhaik E."/>
            <person name="Landan G."/>
            <person name="Graur D."/>
            <person name="Arensburger P."/>
            <person name="Atkinson P."/>
            <person name="Beeman R.W."/>
            <person name="Beidler J."/>
            <person name="Brown S.J."/>
            <person name="Demuth J.P."/>
            <person name="Drury D.W."/>
            <person name="Du Y.Z."/>
            <person name="Fujiwara H."/>
            <person name="Lorenzen M."/>
            <person name="Maselli V."/>
            <person name="Osanai M."/>
            <person name="Park Y."/>
            <person name="Robertson H.M."/>
            <person name="Tu Z."/>
            <person name="Wang J.J."/>
            <person name="Wang S."/>
            <person name="Richards S."/>
            <person name="Song H."/>
            <person name="Zhang L."/>
            <person name="Sodergren E."/>
            <person name="Werner D."/>
            <person name="Stanke M."/>
            <person name="Morgenstern B."/>
            <person name="Solovyev V."/>
            <person name="Kosarev P."/>
            <person name="Brown G."/>
            <person name="Chen H.C."/>
            <person name="Ermolaeva O."/>
            <person name="Hlavina W."/>
            <person name="Kapustin Y."/>
            <person name="Kiryutin B."/>
            <person name="Kitts P."/>
            <person name="Maglott D."/>
            <person name="Pruitt K."/>
            <person name="Sapojnikov V."/>
            <person name="Souvorov A."/>
            <person name="Mackey A.J."/>
            <person name="Waterhouse R.M."/>
            <person name="Wyder S."/>
            <person name="Zdobnov E.M."/>
            <person name="Zdobnov E.M."/>
            <person name="Wyder S."/>
            <person name="Kriventseva E.V."/>
            <person name="Kadowaki T."/>
            <person name="Bork P."/>
            <person name="Aranda M."/>
            <person name="Bao R."/>
            <person name="Beermann A."/>
            <person name="Berns N."/>
            <person name="Bolognesi R."/>
            <person name="Bonneton F."/>
            <person name="Bopp D."/>
            <person name="Brown S.J."/>
            <person name="Bucher G."/>
            <person name="Butts T."/>
            <person name="Chaumot A."/>
            <person name="Denell R.E."/>
            <person name="Ferrier D.E."/>
            <person name="Friedrich M."/>
            <person name="Gordon C.M."/>
            <person name="Jindra M."/>
            <person name="Klingler M."/>
            <person name="Lan Q."/>
            <person name="Lattorff H.M."/>
            <person name="Laudet V."/>
            <person name="von Levetsow C."/>
            <person name="Liu Z."/>
            <person name="Lutz R."/>
            <person name="Lynch J.A."/>
            <person name="da Fonseca R.N."/>
            <person name="Posnien N."/>
            <person name="Reuter R."/>
            <person name="Roth S."/>
            <person name="Savard J."/>
            <person name="Schinko J.B."/>
            <person name="Schmitt C."/>
            <person name="Schoppmeier M."/>
            <person name="Schroder R."/>
            <person name="Shippy T.D."/>
            <person name="Simonnet F."/>
            <person name="Marques-Souza H."/>
            <person name="Tautz D."/>
            <person name="Tomoyasu Y."/>
            <person name="Trauner J."/>
            <person name="Van der Zee M."/>
            <person name="Vervoort M."/>
            <person name="Wittkopp N."/>
            <person name="Wimmer E.A."/>
            <person name="Yang X."/>
            <person name="Jones A.K."/>
            <person name="Sattelle D.B."/>
            <person name="Ebert P.R."/>
            <person name="Nelson D."/>
            <person name="Scott J.G."/>
            <person name="Beeman R.W."/>
            <person name="Muthukrishnan S."/>
            <person name="Kramer K.J."/>
            <person name="Arakane Y."/>
            <person name="Beeman R.W."/>
            <person name="Zhu Q."/>
            <person name="Hogenkamp D."/>
            <person name="Dixit R."/>
            <person name="Oppert B."/>
            <person name="Jiang H."/>
            <person name="Zou Z."/>
            <person name="Marshall J."/>
            <person name="Elpidina E."/>
            <person name="Vinokurov K."/>
            <person name="Oppert C."/>
            <person name="Zou Z."/>
            <person name="Evans J."/>
            <person name="Lu Z."/>
            <person name="Zhao P."/>
            <person name="Sumathipala N."/>
            <person name="Altincicek B."/>
            <person name="Vilcinskas A."/>
            <person name="Williams M."/>
            <person name="Hultmark D."/>
            <person name="Hetru C."/>
            <person name="Jiang H."/>
            <person name="Grimmelikhuijzen C.J."/>
            <person name="Hauser F."/>
            <person name="Cazzamali G."/>
            <person name="Williamson M."/>
            <person name="Park Y."/>
            <person name="Li B."/>
            <person name="Tanaka Y."/>
            <person name="Predel R."/>
            <person name="Neupert S."/>
            <person name="Schachtner J."/>
            <person name="Verleyen P."/>
            <person name="Raible F."/>
            <person name="Bork P."/>
            <person name="Friedrich M."/>
            <person name="Walden K.K."/>
            <person name="Robertson H.M."/>
            <person name="Angeli S."/>
            <person name="Foret S."/>
            <person name="Bucher G."/>
            <person name="Schuetz S."/>
            <person name="Maleszka R."/>
            <person name="Wimmer E.A."/>
            <person name="Beeman R.W."/>
            <person name="Lorenzen M."/>
            <person name="Tomoyasu Y."/>
            <person name="Miller S.C."/>
            <person name="Grossmann D."/>
            <person name="Bucher G."/>
        </authorList>
    </citation>
    <scope>NUCLEOTIDE SEQUENCE [LARGE SCALE GENOMIC DNA]</scope>
    <source>
        <strain evidence="1 2">Georgia GA2</strain>
    </source>
</reference>
<dbReference type="EMBL" id="KQ971381">
    <property type="protein sequence ID" value="KYB24958.1"/>
    <property type="molecule type" value="Genomic_DNA"/>
</dbReference>
<dbReference type="Proteomes" id="UP000007266">
    <property type="component" value="Linkage group 10"/>
</dbReference>
<name>A0A139WAL1_TRICA</name>
<evidence type="ECO:0000313" key="1">
    <source>
        <dbReference type="EMBL" id="KYB24958.1"/>
    </source>
</evidence>
<dbReference type="AlphaFoldDB" id="A0A139WAL1"/>
<organism evidence="1 2">
    <name type="scientific">Tribolium castaneum</name>
    <name type="common">Red flour beetle</name>
    <dbReference type="NCBI Taxonomy" id="7070"/>
    <lineage>
        <taxon>Eukaryota</taxon>
        <taxon>Metazoa</taxon>
        <taxon>Ecdysozoa</taxon>
        <taxon>Arthropoda</taxon>
        <taxon>Hexapoda</taxon>
        <taxon>Insecta</taxon>
        <taxon>Pterygota</taxon>
        <taxon>Neoptera</taxon>
        <taxon>Endopterygota</taxon>
        <taxon>Coleoptera</taxon>
        <taxon>Polyphaga</taxon>
        <taxon>Cucujiformia</taxon>
        <taxon>Tenebrionidae</taxon>
        <taxon>Tenebrionidae incertae sedis</taxon>
        <taxon>Tribolium</taxon>
    </lineage>
</organism>
<sequence length="105" mass="11648">MLNFDSHPRSGCFHTCTCSKADRDIASQTSKGQFAAVCDNVYVRIPDTIVLACSGYRNVFVRTRVNVPCPGNVYLDNARATPPLILLHSAEVTARFQFRNDLVNV</sequence>
<protein>
    <submittedName>
        <fullName evidence="1">Uncharacterized protein</fullName>
    </submittedName>
</protein>